<keyword evidence="2" id="KW-0808">Transferase</keyword>
<dbReference type="InterPro" id="IPR045886">
    <property type="entry name" value="ThiF/MoeB/HesA"/>
</dbReference>
<dbReference type="GO" id="GO:0061503">
    <property type="term" value="F:tRNA threonylcarbamoyladenosine dehydratase"/>
    <property type="evidence" value="ECO:0007669"/>
    <property type="project" value="TreeGrafter"/>
</dbReference>
<keyword evidence="2" id="KW-0548">Nucleotidyltransferase</keyword>
<name>A0A1T4MA83_9FUSO</name>
<dbReference type="PANTHER" id="PTHR43267:SF3">
    <property type="entry name" value="THIF PROTEIN"/>
    <property type="match status" value="1"/>
</dbReference>
<dbReference type="SUPFAM" id="SSF69572">
    <property type="entry name" value="Activating enzymes of the ubiquitin-like proteins"/>
    <property type="match status" value="1"/>
</dbReference>
<evidence type="ECO:0000259" key="1">
    <source>
        <dbReference type="Pfam" id="PF00899"/>
    </source>
</evidence>
<dbReference type="InterPro" id="IPR035985">
    <property type="entry name" value="Ubiquitin-activating_enz"/>
</dbReference>
<dbReference type="RefSeq" id="WP_078693615.1">
    <property type="nucleotide sequence ID" value="NZ_FUWX01000008.1"/>
</dbReference>
<dbReference type="PANTHER" id="PTHR43267">
    <property type="entry name" value="TRNA THREONYLCARBAMOYLADENOSINE DEHYDRATASE"/>
    <property type="match status" value="1"/>
</dbReference>
<dbReference type="OrthoDB" id="9804286at2"/>
<protein>
    <submittedName>
        <fullName evidence="2">Sulfur carrier protein ThiS adenylyltransferase</fullName>
    </submittedName>
</protein>
<dbReference type="Gene3D" id="3.40.50.720">
    <property type="entry name" value="NAD(P)-binding Rossmann-like Domain"/>
    <property type="match status" value="1"/>
</dbReference>
<dbReference type="NCBIfam" id="NF006395">
    <property type="entry name" value="PRK08644.1"/>
    <property type="match status" value="1"/>
</dbReference>
<dbReference type="InterPro" id="IPR000594">
    <property type="entry name" value="ThiF_NAD_FAD-bd"/>
</dbReference>
<dbReference type="STRING" id="180163.SAMN02745174_01115"/>
<dbReference type="GO" id="GO:0061504">
    <property type="term" value="P:cyclic threonylcarbamoyladenosine biosynthetic process"/>
    <property type="evidence" value="ECO:0007669"/>
    <property type="project" value="TreeGrafter"/>
</dbReference>
<sequence length="178" mass="20274">MKIGLFGCGGIGSNIAMNLVREGFDNFILIDFDKIERSNLNRQFYFENQIGNYKSLTLKENLLSINSTLSLEAHVEKISKENIKFYVDKCDILVEAFDEKNMKELLMENSNGKYFISANGIGGDNLENIEIKKIKRNFIVGDFHSDIKNFNTHCSKVIYISAIMSNIISKILKGEINE</sequence>
<dbReference type="GO" id="GO:0016779">
    <property type="term" value="F:nucleotidyltransferase activity"/>
    <property type="evidence" value="ECO:0007669"/>
    <property type="project" value="UniProtKB-KW"/>
</dbReference>
<gene>
    <name evidence="2" type="ORF">SAMN02745174_01115</name>
</gene>
<evidence type="ECO:0000313" key="3">
    <source>
        <dbReference type="Proteomes" id="UP000191153"/>
    </source>
</evidence>
<dbReference type="EMBL" id="FUWX01000008">
    <property type="protein sequence ID" value="SJZ63634.1"/>
    <property type="molecule type" value="Genomic_DNA"/>
</dbReference>
<dbReference type="GO" id="GO:0008641">
    <property type="term" value="F:ubiquitin-like modifier activating enzyme activity"/>
    <property type="evidence" value="ECO:0007669"/>
    <property type="project" value="InterPro"/>
</dbReference>
<dbReference type="AlphaFoldDB" id="A0A1T4MA83"/>
<dbReference type="Pfam" id="PF00899">
    <property type="entry name" value="ThiF"/>
    <property type="match status" value="1"/>
</dbReference>
<keyword evidence="3" id="KW-1185">Reference proteome</keyword>
<evidence type="ECO:0000313" key="2">
    <source>
        <dbReference type="EMBL" id="SJZ63634.1"/>
    </source>
</evidence>
<accession>A0A1T4MA83</accession>
<organism evidence="2 3">
    <name type="scientific">Cetobacterium ceti</name>
    <dbReference type="NCBI Taxonomy" id="180163"/>
    <lineage>
        <taxon>Bacteria</taxon>
        <taxon>Fusobacteriati</taxon>
        <taxon>Fusobacteriota</taxon>
        <taxon>Fusobacteriia</taxon>
        <taxon>Fusobacteriales</taxon>
        <taxon>Fusobacteriaceae</taxon>
        <taxon>Cetobacterium</taxon>
    </lineage>
</organism>
<proteinExistence type="predicted"/>
<feature type="domain" description="THIF-type NAD/FAD binding fold" evidence="1">
    <location>
        <begin position="2"/>
        <end position="121"/>
    </location>
</feature>
<dbReference type="Proteomes" id="UP000191153">
    <property type="component" value="Unassembled WGS sequence"/>
</dbReference>
<reference evidence="2 3" key="1">
    <citation type="submission" date="2017-02" db="EMBL/GenBank/DDBJ databases">
        <authorList>
            <person name="Peterson S.W."/>
        </authorList>
    </citation>
    <scope>NUCLEOTIDE SEQUENCE [LARGE SCALE GENOMIC DNA]</scope>
    <source>
        <strain evidence="2 3">ATCC 700028</strain>
    </source>
</reference>